<protein>
    <submittedName>
        <fullName evidence="2">ATP diphosphatase</fullName>
        <ecNumber evidence="2">3.6.1.8</ecNumber>
    </submittedName>
</protein>
<keyword evidence="2" id="KW-0378">Hydrolase</keyword>
<dbReference type="CDD" id="cd11529">
    <property type="entry name" value="NTP-PPase_MazG_Cterm"/>
    <property type="match status" value="1"/>
</dbReference>
<dbReference type="Gene3D" id="1.10.287.1080">
    <property type="entry name" value="MazG-like"/>
    <property type="match status" value="2"/>
</dbReference>
<dbReference type="GO" id="GO:0047693">
    <property type="term" value="F:ATP diphosphatase activity"/>
    <property type="evidence" value="ECO:0007669"/>
    <property type="project" value="UniProtKB-EC"/>
</dbReference>
<name>A0A1U9MB36_9HYPH</name>
<dbReference type="PANTHER" id="PTHR30522:SF0">
    <property type="entry name" value="NUCLEOSIDE TRIPHOSPHATE PYROPHOSPHOHYDROLASE"/>
    <property type="match status" value="1"/>
</dbReference>
<evidence type="ECO:0000313" key="3">
    <source>
        <dbReference type="Proteomes" id="UP000189660"/>
    </source>
</evidence>
<organism evidence="2 3">
    <name type="scientific">Bartonella apihabitans</name>
    <dbReference type="NCBI Taxonomy" id="2750929"/>
    <lineage>
        <taxon>Bacteria</taxon>
        <taxon>Pseudomonadati</taxon>
        <taxon>Pseudomonadota</taxon>
        <taxon>Alphaproteobacteria</taxon>
        <taxon>Hyphomicrobiales</taxon>
        <taxon>Bartonellaceae</taxon>
        <taxon>Bartonella</taxon>
    </lineage>
</organism>
<dbReference type="RefSeq" id="WP_078039444.1">
    <property type="nucleotide sequence ID" value="NZ_CP015820.1"/>
</dbReference>
<dbReference type="EMBL" id="CP015820">
    <property type="protein sequence ID" value="AQT42528.1"/>
    <property type="molecule type" value="Genomic_DNA"/>
</dbReference>
<dbReference type="NCBIfam" id="NF007113">
    <property type="entry name" value="PRK09562.1"/>
    <property type="match status" value="1"/>
</dbReference>
<dbReference type="InterPro" id="IPR011551">
    <property type="entry name" value="NTP_PyrPHydrolase_MazG"/>
</dbReference>
<dbReference type="GO" id="GO:0046061">
    <property type="term" value="P:dATP catabolic process"/>
    <property type="evidence" value="ECO:0007669"/>
    <property type="project" value="TreeGrafter"/>
</dbReference>
<dbReference type="EC" id="3.6.1.8" evidence="2"/>
<dbReference type="InterPro" id="IPR004518">
    <property type="entry name" value="MazG-like_dom"/>
</dbReference>
<sequence length="281" mass="32624">MEPSNNIDRLIEIMKALRDPETGCPWDQKQDFKSIIPYTVEEVYEVADAIERNDKYDLCEELGDLLLQVVYYAQMAEEEGSFNFGDVVYAITKKMIRRHPHVFGSPAQRKKGLIKGEWERIKKEEKAERSEKRKSANLPDDTPKGYLACVKSTQPLEKEAIALQQRAAEVGFDWTDPAPIFAKIDEEVKELKDALQSKNKKDIEDEFGDVYFTLLNLARRLGVSPRTTLKNANQKFRYRFNFIENELNKNNKSLNDASLDEMEKLWNEAKVESRRKQPNPQ</sequence>
<dbReference type="GO" id="GO:0046076">
    <property type="term" value="P:dTTP catabolic process"/>
    <property type="evidence" value="ECO:0007669"/>
    <property type="project" value="TreeGrafter"/>
</dbReference>
<dbReference type="FunFam" id="1.10.287.1080:FF:000001">
    <property type="entry name" value="Nucleoside triphosphate pyrophosphohydrolase"/>
    <property type="match status" value="1"/>
</dbReference>
<keyword evidence="3" id="KW-1185">Reference proteome</keyword>
<reference evidence="2 3" key="1">
    <citation type="submission" date="2016-11" db="EMBL/GenBank/DDBJ databases">
        <title>Comparative genomics of Bartonella apis.</title>
        <authorList>
            <person name="Engel P."/>
        </authorList>
    </citation>
    <scope>NUCLEOTIDE SEQUENCE [LARGE SCALE GENOMIC DNA]</scope>
    <source>
        <strain evidence="2 3">BBC0178</strain>
    </source>
</reference>
<dbReference type="Pfam" id="PF03819">
    <property type="entry name" value="MazG"/>
    <property type="match status" value="1"/>
</dbReference>
<evidence type="ECO:0000313" key="2">
    <source>
        <dbReference type="EMBL" id="AQT42528.1"/>
    </source>
</evidence>
<dbReference type="NCBIfam" id="TIGR00444">
    <property type="entry name" value="mazG"/>
    <property type="match status" value="1"/>
</dbReference>
<dbReference type="CDD" id="cd11528">
    <property type="entry name" value="NTP-PPase_MazG_Nterm"/>
    <property type="match status" value="1"/>
</dbReference>
<dbReference type="PANTHER" id="PTHR30522">
    <property type="entry name" value="NUCLEOSIDE TRIPHOSPHATE PYROPHOSPHOHYDROLASE"/>
    <property type="match status" value="1"/>
</dbReference>
<dbReference type="Proteomes" id="UP000189660">
    <property type="component" value="Chromosome"/>
</dbReference>
<dbReference type="AlphaFoldDB" id="A0A1U9MB36"/>
<dbReference type="GO" id="GO:0006203">
    <property type="term" value="P:dGTP catabolic process"/>
    <property type="evidence" value="ECO:0007669"/>
    <property type="project" value="TreeGrafter"/>
</dbReference>
<dbReference type="GO" id="GO:0006950">
    <property type="term" value="P:response to stress"/>
    <property type="evidence" value="ECO:0007669"/>
    <property type="project" value="UniProtKB-ARBA"/>
</dbReference>
<accession>A0A1U9MB36</accession>
<dbReference type="InterPro" id="IPR048011">
    <property type="entry name" value="NTP-PPase_MazG-like_C"/>
</dbReference>
<evidence type="ECO:0000259" key="1">
    <source>
        <dbReference type="Pfam" id="PF03819"/>
    </source>
</evidence>
<dbReference type="KEGG" id="bapa:BBC0178_010460"/>
<dbReference type="Pfam" id="PF01503">
    <property type="entry name" value="PRA-PH"/>
    <property type="match status" value="1"/>
</dbReference>
<dbReference type="InterPro" id="IPR048015">
    <property type="entry name" value="NTP-PPase_MazG-like_N"/>
</dbReference>
<dbReference type="GO" id="GO:0046047">
    <property type="term" value="P:TTP catabolic process"/>
    <property type="evidence" value="ECO:0007669"/>
    <property type="project" value="TreeGrafter"/>
</dbReference>
<dbReference type="GO" id="GO:0046052">
    <property type="term" value="P:UTP catabolic process"/>
    <property type="evidence" value="ECO:0007669"/>
    <property type="project" value="TreeGrafter"/>
</dbReference>
<dbReference type="OrthoDB" id="9808939at2"/>
<dbReference type="SUPFAM" id="SSF101386">
    <property type="entry name" value="all-alpha NTP pyrophosphatases"/>
    <property type="match status" value="2"/>
</dbReference>
<dbReference type="InterPro" id="IPR021130">
    <property type="entry name" value="PRib-ATP_PPHydrolase-like"/>
</dbReference>
<gene>
    <name evidence="2" type="ORF">BBC0178_010460</name>
</gene>
<dbReference type="GO" id="GO:0046081">
    <property type="term" value="P:dUTP catabolic process"/>
    <property type="evidence" value="ECO:0007669"/>
    <property type="project" value="TreeGrafter"/>
</dbReference>
<feature type="domain" description="NTP pyrophosphohydrolase MazG-like" evidence="1">
    <location>
        <begin position="30"/>
        <end position="103"/>
    </location>
</feature>
<proteinExistence type="predicted"/>